<dbReference type="GO" id="GO:0005829">
    <property type="term" value="C:cytosol"/>
    <property type="evidence" value="ECO:0007669"/>
    <property type="project" value="TreeGrafter"/>
</dbReference>
<evidence type="ECO:0000313" key="11">
    <source>
        <dbReference type="EMBL" id="UOB19340.1"/>
    </source>
</evidence>
<feature type="active site" description="Proton acceptor" evidence="9">
    <location>
        <position position="131"/>
    </location>
</feature>
<feature type="binding site" evidence="9">
    <location>
        <position position="159"/>
    </location>
    <ligand>
        <name>GTP</name>
        <dbReference type="ChEBI" id="CHEBI:37565"/>
    </ligand>
</feature>
<feature type="binding site" evidence="9">
    <location>
        <position position="154"/>
    </location>
    <ligand>
        <name>GTP</name>
        <dbReference type="ChEBI" id="CHEBI:37565"/>
    </ligand>
</feature>
<feature type="domain" description="GTP cyclohydrolase II" evidence="10">
    <location>
        <begin position="13"/>
        <end position="175"/>
    </location>
</feature>
<dbReference type="EMBL" id="CP094358">
    <property type="protein sequence ID" value="UOB19340.1"/>
    <property type="molecule type" value="Genomic_DNA"/>
</dbReference>
<dbReference type="GO" id="GO:0009231">
    <property type="term" value="P:riboflavin biosynthetic process"/>
    <property type="evidence" value="ECO:0007669"/>
    <property type="project" value="UniProtKB-UniRule"/>
</dbReference>
<dbReference type="GO" id="GO:0003935">
    <property type="term" value="F:GTP cyclohydrolase II activity"/>
    <property type="evidence" value="ECO:0007669"/>
    <property type="project" value="UniProtKB-UniRule"/>
</dbReference>
<evidence type="ECO:0000313" key="12">
    <source>
        <dbReference type="Proteomes" id="UP000831290"/>
    </source>
</evidence>
<evidence type="ECO:0000256" key="7">
    <source>
        <dbReference type="ARBA" id="ARBA00023134"/>
    </source>
</evidence>
<dbReference type="SUPFAM" id="SSF142695">
    <property type="entry name" value="RibA-like"/>
    <property type="match status" value="1"/>
</dbReference>
<dbReference type="PANTHER" id="PTHR21327:SF18">
    <property type="entry name" value="3,4-DIHYDROXY-2-BUTANONE 4-PHOSPHATE SYNTHASE"/>
    <property type="match status" value="1"/>
</dbReference>
<dbReference type="KEGG" id="fbm:MQE35_08575"/>
<feature type="binding site" evidence="9">
    <location>
        <begin position="97"/>
        <end position="99"/>
    </location>
    <ligand>
        <name>GTP</name>
        <dbReference type="ChEBI" id="CHEBI:37565"/>
    </ligand>
</feature>
<dbReference type="GO" id="GO:0008270">
    <property type="term" value="F:zinc ion binding"/>
    <property type="evidence" value="ECO:0007669"/>
    <property type="project" value="UniProtKB-UniRule"/>
</dbReference>
<dbReference type="InterPro" id="IPR032677">
    <property type="entry name" value="GTP_cyclohydro_II"/>
</dbReference>
<dbReference type="AlphaFoldDB" id="A0A9E6ZRW1"/>
<feature type="active site" description="Nucleophile" evidence="9">
    <location>
        <position position="133"/>
    </location>
</feature>
<evidence type="ECO:0000256" key="2">
    <source>
        <dbReference type="ARBA" id="ARBA00022619"/>
    </source>
</evidence>
<evidence type="ECO:0000256" key="4">
    <source>
        <dbReference type="ARBA" id="ARBA00022741"/>
    </source>
</evidence>
<keyword evidence="5 9" id="KW-0378">Hydrolase</keyword>
<comment type="cofactor">
    <cofactor evidence="9">
        <name>Zn(2+)</name>
        <dbReference type="ChEBI" id="CHEBI:29105"/>
    </cofactor>
    <text evidence="9">Binds 1 zinc ion per subunit.</text>
</comment>
<dbReference type="NCBIfam" id="NF001591">
    <property type="entry name" value="PRK00393.1"/>
    <property type="match status" value="1"/>
</dbReference>
<dbReference type="Pfam" id="PF00925">
    <property type="entry name" value="GTP_cyclohydro2"/>
    <property type="match status" value="1"/>
</dbReference>
<organism evidence="11 12">
    <name type="scientific">Abyssalbus ytuae</name>
    <dbReference type="NCBI Taxonomy" id="2926907"/>
    <lineage>
        <taxon>Bacteria</taxon>
        <taxon>Pseudomonadati</taxon>
        <taxon>Bacteroidota</taxon>
        <taxon>Flavobacteriia</taxon>
        <taxon>Flavobacteriales</taxon>
        <taxon>Flavobacteriaceae</taxon>
        <taxon>Abyssalbus</taxon>
    </lineage>
</organism>
<gene>
    <name evidence="9 11" type="primary">ribA</name>
    <name evidence="11" type="ORF">MQE35_08575</name>
</gene>
<evidence type="ECO:0000256" key="9">
    <source>
        <dbReference type="HAMAP-Rule" id="MF_00179"/>
    </source>
</evidence>
<keyword evidence="12" id="KW-1185">Reference proteome</keyword>
<evidence type="ECO:0000256" key="1">
    <source>
        <dbReference type="ARBA" id="ARBA00004853"/>
    </source>
</evidence>
<dbReference type="GO" id="GO:0005525">
    <property type="term" value="F:GTP binding"/>
    <property type="evidence" value="ECO:0007669"/>
    <property type="project" value="UniProtKB-KW"/>
</dbReference>
<evidence type="ECO:0000259" key="10">
    <source>
        <dbReference type="Pfam" id="PF00925"/>
    </source>
</evidence>
<keyword evidence="7 9" id="KW-0342">GTP-binding</keyword>
<dbReference type="NCBIfam" id="TIGR00505">
    <property type="entry name" value="ribA"/>
    <property type="match status" value="1"/>
</dbReference>
<dbReference type="PANTHER" id="PTHR21327">
    <property type="entry name" value="GTP CYCLOHYDROLASE II-RELATED"/>
    <property type="match status" value="1"/>
</dbReference>
<comment type="similarity">
    <text evidence="9">Belongs to the GTP cyclohydrolase II family.</text>
</comment>
<name>A0A9E6ZRW1_9FLAO</name>
<evidence type="ECO:0000256" key="3">
    <source>
        <dbReference type="ARBA" id="ARBA00022723"/>
    </source>
</evidence>
<accession>A0A9E6ZRW1</accession>
<feature type="binding site" evidence="9">
    <location>
        <position position="72"/>
    </location>
    <ligand>
        <name>Zn(2+)</name>
        <dbReference type="ChEBI" id="CHEBI:29105"/>
        <note>catalytic</note>
    </ligand>
</feature>
<evidence type="ECO:0000256" key="6">
    <source>
        <dbReference type="ARBA" id="ARBA00022833"/>
    </source>
</evidence>
<reference evidence="11" key="1">
    <citation type="submission" date="2022-03" db="EMBL/GenBank/DDBJ databases">
        <title>Description of Abyssus ytuae gen. nov., sp. nov., a novel member of the family Flavobacteriaceae isolated from the sediment of Mariana Trench.</title>
        <authorList>
            <person name="Zhang J."/>
            <person name="Xu X."/>
        </authorList>
    </citation>
    <scope>NUCLEOTIDE SEQUENCE</scope>
    <source>
        <strain evidence="11">MT3330</strain>
    </source>
</reference>
<keyword evidence="2 9" id="KW-0686">Riboflavin biosynthesis</keyword>
<keyword evidence="4 9" id="KW-0547">Nucleotide-binding</keyword>
<feature type="binding site" evidence="9">
    <location>
        <begin position="54"/>
        <end position="58"/>
    </location>
    <ligand>
        <name>GTP</name>
        <dbReference type="ChEBI" id="CHEBI:37565"/>
    </ligand>
</feature>
<dbReference type="FunFam" id="3.40.50.10990:FF:000002">
    <property type="entry name" value="GTP cyclohydrolase-2"/>
    <property type="match status" value="1"/>
</dbReference>
<feature type="binding site" evidence="9">
    <location>
        <position position="59"/>
    </location>
    <ligand>
        <name>Zn(2+)</name>
        <dbReference type="ChEBI" id="CHEBI:29105"/>
        <note>catalytic</note>
    </ligand>
</feature>
<comment type="catalytic activity">
    <reaction evidence="8 9">
        <text>GTP + 4 H2O = 2,5-diamino-6-hydroxy-4-(5-phosphoribosylamino)-pyrimidine + formate + 2 phosphate + 3 H(+)</text>
        <dbReference type="Rhea" id="RHEA:23704"/>
        <dbReference type="ChEBI" id="CHEBI:15377"/>
        <dbReference type="ChEBI" id="CHEBI:15378"/>
        <dbReference type="ChEBI" id="CHEBI:15740"/>
        <dbReference type="ChEBI" id="CHEBI:37565"/>
        <dbReference type="ChEBI" id="CHEBI:43474"/>
        <dbReference type="ChEBI" id="CHEBI:58614"/>
        <dbReference type="EC" id="3.5.4.25"/>
    </reaction>
</comment>
<feature type="binding site" evidence="9">
    <location>
        <position position="75"/>
    </location>
    <ligand>
        <name>GTP</name>
        <dbReference type="ChEBI" id="CHEBI:37565"/>
    </ligand>
</feature>
<comment type="function">
    <text evidence="9">Catalyzes the conversion of GTP to 2,5-diamino-6-ribosylamino-4(3H)-pyrimidinone 5'-phosphate (DARP), formate and pyrophosphate.</text>
</comment>
<dbReference type="EC" id="3.5.4.25" evidence="9"/>
<protein>
    <recommendedName>
        <fullName evidence="9">GTP cyclohydrolase-2</fullName>
        <ecNumber evidence="9">3.5.4.25</ecNumber>
    </recommendedName>
    <alternativeName>
        <fullName evidence="9">GTP cyclohydrolase II</fullName>
    </alternativeName>
</protein>
<dbReference type="HAMAP" id="MF_00179">
    <property type="entry name" value="RibA"/>
    <property type="match status" value="1"/>
</dbReference>
<dbReference type="InterPro" id="IPR000926">
    <property type="entry name" value="RibA"/>
</dbReference>
<evidence type="ECO:0000256" key="5">
    <source>
        <dbReference type="ARBA" id="ARBA00022801"/>
    </source>
</evidence>
<feature type="binding site" evidence="9">
    <location>
        <position position="70"/>
    </location>
    <ligand>
        <name>Zn(2+)</name>
        <dbReference type="ChEBI" id="CHEBI:29105"/>
        <note>catalytic</note>
    </ligand>
</feature>
<dbReference type="CDD" id="cd00641">
    <property type="entry name" value="GTP_cyclohydro2"/>
    <property type="match status" value="1"/>
</dbReference>
<keyword evidence="6 9" id="KW-0862">Zinc</keyword>
<comment type="pathway">
    <text evidence="1 9">Cofactor biosynthesis; riboflavin biosynthesis; 5-amino-6-(D-ribitylamino)uracil from GTP: step 1/4.</text>
</comment>
<dbReference type="Gene3D" id="3.40.50.10990">
    <property type="entry name" value="GTP cyclohydrolase II"/>
    <property type="match status" value="1"/>
</dbReference>
<sequence length="198" mass="22392">MYTSKIELIQGEKVKLPTKYGDFELIPFQEEGTDLEHVILMKGVLHSGGVWLTRIHSSCVTSDIFGSYRCDCGEQLIKSMELIEEKGKGIIVYLQQEGRGIGLMNKISAYKLQEKGLDTVEANLHLGFAPDERDYTVAAEILKSLNISMIQLLTNNPEKIISMEENGITVVERVPLYIKHNEHNHKYLTTKLSKMGHL</sequence>
<keyword evidence="3 9" id="KW-0479">Metal-binding</keyword>
<evidence type="ECO:0000256" key="8">
    <source>
        <dbReference type="ARBA" id="ARBA00049295"/>
    </source>
</evidence>
<dbReference type="InterPro" id="IPR036144">
    <property type="entry name" value="RibA-like_sf"/>
</dbReference>
<dbReference type="Proteomes" id="UP000831290">
    <property type="component" value="Chromosome"/>
</dbReference>
<feature type="binding site" evidence="9">
    <location>
        <position position="119"/>
    </location>
    <ligand>
        <name>GTP</name>
        <dbReference type="ChEBI" id="CHEBI:37565"/>
    </ligand>
</feature>
<proteinExistence type="inferred from homology"/>
<dbReference type="RefSeq" id="WP_255845956.1">
    <property type="nucleotide sequence ID" value="NZ_CP094358.1"/>
</dbReference>